<evidence type="ECO:0000256" key="2">
    <source>
        <dbReference type="ARBA" id="ARBA00022723"/>
    </source>
</evidence>
<protein>
    <submittedName>
        <fullName evidence="10">Ferroxidase</fullName>
    </submittedName>
</protein>
<evidence type="ECO:0000256" key="1">
    <source>
        <dbReference type="ARBA" id="ARBA00010609"/>
    </source>
</evidence>
<comment type="similarity">
    <text evidence="1">Belongs to the multicopper oxidase family.</text>
</comment>
<evidence type="ECO:0000259" key="9">
    <source>
        <dbReference type="Pfam" id="PF07732"/>
    </source>
</evidence>
<dbReference type="Proteomes" id="UP000235786">
    <property type="component" value="Unassembled WGS sequence"/>
</dbReference>
<dbReference type="PANTHER" id="PTHR11709:SF361">
    <property type="entry name" value="IRON TRANSPORT MULTICOPPER OXIDASE FET3"/>
    <property type="match status" value="1"/>
</dbReference>
<keyword evidence="3 6" id="KW-0732">Signal</keyword>
<dbReference type="InterPro" id="IPR011706">
    <property type="entry name" value="Cu-oxidase_C"/>
</dbReference>
<dbReference type="SUPFAM" id="SSF49503">
    <property type="entry name" value="Cupredoxins"/>
    <property type="match status" value="3"/>
</dbReference>
<dbReference type="CDD" id="cd13877">
    <property type="entry name" value="CuRO_2_Fet3p_like"/>
    <property type="match status" value="1"/>
</dbReference>
<evidence type="ECO:0000259" key="8">
    <source>
        <dbReference type="Pfam" id="PF07731"/>
    </source>
</evidence>
<dbReference type="GO" id="GO:0033573">
    <property type="term" value="C:high-affinity iron permease complex"/>
    <property type="evidence" value="ECO:0007669"/>
    <property type="project" value="TreeGrafter"/>
</dbReference>
<feature type="domain" description="Plastocyanin-like" evidence="9">
    <location>
        <begin position="26"/>
        <end position="141"/>
    </location>
</feature>
<dbReference type="GO" id="GO:0004322">
    <property type="term" value="F:ferroxidase activity"/>
    <property type="evidence" value="ECO:0007669"/>
    <property type="project" value="TreeGrafter"/>
</dbReference>
<feature type="signal peptide" evidence="6">
    <location>
        <begin position="1"/>
        <end position="17"/>
    </location>
</feature>
<name>A0A2J6RWI3_HYAVF</name>
<dbReference type="InterPro" id="IPR045087">
    <property type="entry name" value="Cu-oxidase_fam"/>
</dbReference>
<evidence type="ECO:0000313" key="11">
    <source>
        <dbReference type="Proteomes" id="UP000235786"/>
    </source>
</evidence>
<keyword evidence="5" id="KW-0186">Copper</keyword>
<dbReference type="STRING" id="1149755.A0A2J6RWI3"/>
<sequence length="585" mass="64879">MLRSLVVFGLQVLAVSAKTVTYNWEVDWVSVSPDGYVRSAVGINGQWPCPSLLADVGDRVIVNVKNSLVNETTSIHFHGIFQHGSNQMDGPAMVTQCPIPPGETFTYDFTLQQTGTYWYHAHVGGQYMDGFRGPLVIHDPKAPFSYDEEVVLTLSDWYHIQAPYLIQYFQSPLNENLHGGSEPVPNATLINEAQNVHIPIEPNKAYLFRIINMSGFAAQYFQFDQHEMSVVEIDGVYTHAHQVNQIFLTAAQRYSVIVKSKPNNNQNYAVIASMNDDMFDPGVTPDDIDQSVNAWLVYDNTKPLPPPLQPIDDDVTQQSEDDMVFVPLDNQKPLGPVTMQIPLQVNFSANAQNQNRGSFNNISYNAPQVPTLYTALSAPADLVNNPLIYGANTNPIVLKMGEVVDLLITNYDGGAHPFHLHAHQFQVIARSSWGPDNGPPLEIPTDYLAQEPAAPMRRDTLLIYGNGYAVIRFKVNDPGITLFHCHIEWHVEAGLTLVFIEAPTELQKMKLVLPQSHKDACQKQGISITGNAMGRQGSEENWLDLSGTAMLPAMDDWGALVQPPANNNPNVLAPRSLGRFGRRGI</sequence>
<evidence type="ECO:0000256" key="6">
    <source>
        <dbReference type="SAM" id="SignalP"/>
    </source>
</evidence>
<evidence type="ECO:0000256" key="3">
    <source>
        <dbReference type="ARBA" id="ARBA00022729"/>
    </source>
</evidence>
<dbReference type="FunFam" id="2.60.40.420:FF:000071">
    <property type="entry name" value="Conidial pigment biosynthesis oxidase Abr1/brown 1"/>
    <property type="match status" value="1"/>
</dbReference>
<dbReference type="InterPro" id="IPR008972">
    <property type="entry name" value="Cupredoxin"/>
</dbReference>
<dbReference type="CDD" id="cd13851">
    <property type="entry name" value="CuRO_1_Fet3p"/>
    <property type="match status" value="1"/>
</dbReference>
<dbReference type="GO" id="GO:0010106">
    <property type="term" value="P:cellular response to iron ion starvation"/>
    <property type="evidence" value="ECO:0007669"/>
    <property type="project" value="TreeGrafter"/>
</dbReference>
<dbReference type="InterPro" id="IPR044130">
    <property type="entry name" value="CuRO_2_Fet3-like"/>
</dbReference>
<dbReference type="Gene3D" id="2.60.40.420">
    <property type="entry name" value="Cupredoxins - blue copper proteins"/>
    <property type="match status" value="3"/>
</dbReference>
<evidence type="ECO:0000256" key="5">
    <source>
        <dbReference type="ARBA" id="ARBA00023008"/>
    </source>
</evidence>
<dbReference type="PANTHER" id="PTHR11709">
    <property type="entry name" value="MULTI-COPPER OXIDASE"/>
    <property type="match status" value="1"/>
</dbReference>
<evidence type="ECO:0000256" key="4">
    <source>
        <dbReference type="ARBA" id="ARBA00023002"/>
    </source>
</evidence>
<keyword evidence="11" id="KW-1185">Reference proteome</keyword>
<evidence type="ECO:0000259" key="7">
    <source>
        <dbReference type="Pfam" id="PF00394"/>
    </source>
</evidence>
<dbReference type="GO" id="GO:0033215">
    <property type="term" value="P:reductive iron assimilation"/>
    <property type="evidence" value="ECO:0007669"/>
    <property type="project" value="TreeGrafter"/>
</dbReference>
<organism evidence="10 11">
    <name type="scientific">Hyaloscypha variabilis (strain UAMH 11265 / GT02V1 / F)</name>
    <name type="common">Meliniomyces variabilis</name>
    <dbReference type="NCBI Taxonomy" id="1149755"/>
    <lineage>
        <taxon>Eukaryota</taxon>
        <taxon>Fungi</taxon>
        <taxon>Dikarya</taxon>
        <taxon>Ascomycota</taxon>
        <taxon>Pezizomycotina</taxon>
        <taxon>Leotiomycetes</taxon>
        <taxon>Helotiales</taxon>
        <taxon>Hyaloscyphaceae</taxon>
        <taxon>Hyaloscypha</taxon>
        <taxon>Hyaloscypha variabilis</taxon>
    </lineage>
</organism>
<feature type="domain" description="Plastocyanin-like" evidence="8">
    <location>
        <begin position="366"/>
        <end position="504"/>
    </location>
</feature>
<feature type="chain" id="PRO_5014423004" evidence="6">
    <location>
        <begin position="18"/>
        <end position="585"/>
    </location>
</feature>
<evidence type="ECO:0000313" key="10">
    <source>
        <dbReference type="EMBL" id="PMD42853.1"/>
    </source>
</evidence>
<proteinExistence type="inferred from homology"/>
<keyword evidence="2" id="KW-0479">Metal-binding</keyword>
<dbReference type="EMBL" id="KZ613943">
    <property type="protein sequence ID" value="PMD42853.1"/>
    <property type="molecule type" value="Genomic_DNA"/>
</dbReference>
<keyword evidence="4" id="KW-0560">Oxidoreductase</keyword>
<gene>
    <name evidence="10" type="ORF">L207DRAFT_320327</name>
</gene>
<feature type="domain" description="Plastocyanin-like" evidence="7">
    <location>
        <begin position="148"/>
        <end position="284"/>
    </location>
</feature>
<dbReference type="GO" id="GO:0005507">
    <property type="term" value="F:copper ion binding"/>
    <property type="evidence" value="ECO:0007669"/>
    <property type="project" value="InterPro"/>
</dbReference>
<dbReference type="PROSITE" id="PS00080">
    <property type="entry name" value="MULTICOPPER_OXIDASE2"/>
    <property type="match status" value="1"/>
</dbReference>
<dbReference type="Pfam" id="PF07732">
    <property type="entry name" value="Cu-oxidase_3"/>
    <property type="match status" value="1"/>
</dbReference>
<reference evidence="10 11" key="1">
    <citation type="submission" date="2016-04" db="EMBL/GenBank/DDBJ databases">
        <title>A degradative enzymes factory behind the ericoid mycorrhizal symbiosis.</title>
        <authorList>
            <consortium name="DOE Joint Genome Institute"/>
            <person name="Martino E."/>
            <person name="Morin E."/>
            <person name="Grelet G."/>
            <person name="Kuo A."/>
            <person name="Kohler A."/>
            <person name="Daghino S."/>
            <person name="Barry K."/>
            <person name="Choi C."/>
            <person name="Cichocki N."/>
            <person name="Clum A."/>
            <person name="Copeland A."/>
            <person name="Hainaut M."/>
            <person name="Haridas S."/>
            <person name="Labutti K."/>
            <person name="Lindquist E."/>
            <person name="Lipzen A."/>
            <person name="Khouja H.-R."/>
            <person name="Murat C."/>
            <person name="Ohm R."/>
            <person name="Olson A."/>
            <person name="Spatafora J."/>
            <person name="Veneault-Fourrey C."/>
            <person name="Henrissat B."/>
            <person name="Grigoriev I."/>
            <person name="Martin F."/>
            <person name="Perotto S."/>
        </authorList>
    </citation>
    <scope>NUCLEOTIDE SEQUENCE [LARGE SCALE GENOMIC DNA]</scope>
    <source>
        <strain evidence="10 11">F</strain>
    </source>
</reference>
<dbReference type="Pfam" id="PF07731">
    <property type="entry name" value="Cu-oxidase_2"/>
    <property type="match status" value="1"/>
</dbReference>
<dbReference type="InterPro" id="IPR001117">
    <property type="entry name" value="Cu-oxidase_2nd"/>
</dbReference>
<dbReference type="InterPro" id="IPR002355">
    <property type="entry name" value="Cu_oxidase_Cu_BS"/>
</dbReference>
<dbReference type="OrthoDB" id="2121828at2759"/>
<dbReference type="Pfam" id="PF00394">
    <property type="entry name" value="Cu-oxidase"/>
    <property type="match status" value="1"/>
</dbReference>
<dbReference type="InterPro" id="IPR011707">
    <property type="entry name" value="Cu-oxidase-like_N"/>
</dbReference>
<dbReference type="AlphaFoldDB" id="A0A2J6RWI3"/>
<accession>A0A2J6RWI3</accession>